<dbReference type="Gene3D" id="3.10.105.10">
    <property type="entry name" value="Dipeptide-binding Protein, Domain 3"/>
    <property type="match status" value="1"/>
</dbReference>
<dbReference type="GO" id="GO:0042597">
    <property type="term" value="C:periplasmic space"/>
    <property type="evidence" value="ECO:0007669"/>
    <property type="project" value="UniProtKB-ARBA"/>
</dbReference>
<dbReference type="Pfam" id="PF00496">
    <property type="entry name" value="SBP_bac_5"/>
    <property type="match status" value="1"/>
</dbReference>
<reference evidence="8 9" key="1">
    <citation type="submission" date="2018-10" db="EMBL/GenBank/DDBJ databases">
        <title>Phylogenomics of Brevibacillus.</title>
        <authorList>
            <person name="Dunlap C."/>
        </authorList>
    </citation>
    <scope>NUCLEOTIDE SEQUENCE [LARGE SCALE GENOMIC DNA]</scope>
    <source>
        <strain evidence="8 9">JCM 15085</strain>
    </source>
</reference>
<comment type="caution">
    <text evidence="8">The sequence shown here is derived from an EMBL/GenBank/DDBJ whole genome shotgun (WGS) entry which is preliminary data.</text>
</comment>
<dbReference type="PANTHER" id="PTHR30290:SF9">
    <property type="entry name" value="OLIGOPEPTIDE-BINDING PROTEIN APPA"/>
    <property type="match status" value="1"/>
</dbReference>
<feature type="compositionally biased region" description="Low complexity" evidence="5">
    <location>
        <begin position="27"/>
        <end position="46"/>
    </location>
</feature>
<dbReference type="GO" id="GO:0043190">
    <property type="term" value="C:ATP-binding cassette (ABC) transporter complex"/>
    <property type="evidence" value="ECO:0007669"/>
    <property type="project" value="InterPro"/>
</dbReference>
<dbReference type="PIRSF" id="PIRSF002741">
    <property type="entry name" value="MppA"/>
    <property type="match status" value="1"/>
</dbReference>
<accession>A0A3M8DC37</accession>
<dbReference type="AlphaFoldDB" id="A0A3M8DC37"/>
<dbReference type="GO" id="GO:1904680">
    <property type="term" value="F:peptide transmembrane transporter activity"/>
    <property type="evidence" value="ECO:0007669"/>
    <property type="project" value="TreeGrafter"/>
</dbReference>
<dbReference type="RefSeq" id="WP_122912115.1">
    <property type="nucleotide sequence ID" value="NZ_RHHT01000003.1"/>
</dbReference>
<keyword evidence="3" id="KW-0813">Transport</keyword>
<dbReference type="Proteomes" id="UP000281915">
    <property type="component" value="Unassembled WGS sequence"/>
</dbReference>
<dbReference type="SUPFAM" id="SSF53850">
    <property type="entry name" value="Periplasmic binding protein-like II"/>
    <property type="match status" value="1"/>
</dbReference>
<dbReference type="GO" id="GO:0015833">
    <property type="term" value="P:peptide transport"/>
    <property type="evidence" value="ECO:0007669"/>
    <property type="project" value="TreeGrafter"/>
</dbReference>
<dbReference type="PANTHER" id="PTHR30290">
    <property type="entry name" value="PERIPLASMIC BINDING COMPONENT OF ABC TRANSPORTER"/>
    <property type="match status" value="1"/>
</dbReference>
<sequence length="535" mass="59846">MKKRLGLALVSVWTMISLVACSASPANQTAQTPQQPAPQPGAGQTAEQDNTPQPGGVLRFARNHDITSFDPIIPATNLAIWTMLNMYDQLVRLSPNGDGIEPGVATDWTISEDGKTYVFNLRDDVKFHNGMPLTPEDVKYSLDRARGGDSNWDWIYPAIKSIDVTGEHQVTINLEAPYLPLLSTLALSSSSIVPKQVVEEKGKEFFANNPVGSGPFQLESWQRGQKIVLKKNPDYWQKGKPYLDGVEFVQVPEDTAKIFMLQAKELEISSNVPFSSLQQLEADPSLNVLVAPFARLDMIPINSTVEPFNDLKIRQAMNYAINKQEIIDAVLMGHGEVATSYLPKVMYYNEQLEGYPYNLEKAKQLMAESSRPDGFKATLTINSGSDINSQMAVIVKEQLKAIGIDLEIQQLEPGVVDEMHSSMKYEMITTYYSSDIIDPDEITMFGAAPSGGTSAYYTGYKNEALDKLALQAQQEQDETKRKEMYYELQRIFSEDAPFIFLFHTPNSYVTQKNVHGFQVSNMGSYRLEDVWLSKQ</sequence>
<comment type="subcellular location">
    <subcellularLocation>
        <location evidence="1">Cell membrane</location>
        <topology evidence="1">Lipid-anchor</topology>
    </subcellularLocation>
</comment>
<evidence type="ECO:0000256" key="6">
    <source>
        <dbReference type="SAM" id="SignalP"/>
    </source>
</evidence>
<evidence type="ECO:0000259" key="7">
    <source>
        <dbReference type="Pfam" id="PF00496"/>
    </source>
</evidence>
<comment type="similarity">
    <text evidence="2">Belongs to the bacterial solute-binding protein 5 family.</text>
</comment>
<dbReference type="EMBL" id="RHHT01000003">
    <property type="protein sequence ID" value="RNB85612.1"/>
    <property type="molecule type" value="Genomic_DNA"/>
</dbReference>
<dbReference type="Gene3D" id="3.90.76.10">
    <property type="entry name" value="Dipeptide-binding Protein, Domain 1"/>
    <property type="match status" value="1"/>
</dbReference>
<feature type="domain" description="Solute-binding protein family 5" evidence="7">
    <location>
        <begin position="100"/>
        <end position="444"/>
    </location>
</feature>
<organism evidence="8 9">
    <name type="scientific">Brevibacillus panacihumi</name>
    <dbReference type="NCBI Taxonomy" id="497735"/>
    <lineage>
        <taxon>Bacteria</taxon>
        <taxon>Bacillati</taxon>
        <taxon>Bacillota</taxon>
        <taxon>Bacilli</taxon>
        <taxon>Bacillales</taxon>
        <taxon>Paenibacillaceae</taxon>
        <taxon>Brevibacillus</taxon>
    </lineage>
</organism>
<dbReference type="Gene3D" id="3.40.190.10">
    <property type="entry name" value="Periplasmic binding protein-like II"/>
    <property type="match status" value="1"/>
</dbReference>
<gene>
    <name evidence="8" type="ORF">EDM58_03550</name>
</gene>
<dbReference type="InterPro" id="IPR030678">
    <property type="entry name" value="Peptide/Ni-bd"/>
</dbReference>
<dbReference type="InterPro" id="IPR000914">
    <property type="entry name" value="SBP_5_dom"/>
</dbReference>
<evidence type="ECO:0000256" key="1">
    <source>
        <dbReference type="ARBA" id="ARBA00004193"/>
    </source>
</evidence>
<feature type="chain" id="PRO_5018073239" evidence="6">
    <location>
        <begin position="23"/>
        <end position="535"/>
    </location>
</feature>
<dbReference type="InterPro" id="IPR023765">
    <property type="entry name" value="SBP_5_CS"/>
</dbReference>
<evidence type="ECO:0000256" key="2">
    <source>
        <dbReference type="ARBA" id="ARBA00005695"/>
    </source>
</evidence>
<dbReference type="CDD" id="cd00995">
    <property type="entry name" value="PBP2_NikA_DppA_OppA_like"/>
    <property type="match status" value="1"/>
</dbReference>
<evidence type="ECO:0000313" key="8">
    <source>
        <dbReference type="EMBL" id="RNB85612.1"/>
    </source>
</evidence>
<dbReference type="PROSITE" id="PS51257">
    <property type="entry name" value="PROKAR_LIPOPROTEIN"/>
    <property type="match status" value="1"/>
</dbReference>
<evidence type="ECO:0000256" key="4">
    <source>
        <dbReference type="ARBA" id="ARBA00022729"/>
    </source>
</evidence>
<evidence type="ECO:0000256" key="5">
    <source>
        <dbReference type="SAM" id="MobiDB-lite"/>
    </source>
</evidence>
<dbReference type="PROSITE" id="PS01040">
    <property type="entry name" value="SBP_BACTERIAL_5"/>
    <property type="match status" value="1"/>
</dbReference>
<name>A0A3M8DC37_9BACL</name>
<keyword evidence="4 6" id="KW-0732">Signal</keyword>
<evidence type="ECO:0000313" key="9">
    <source>
        <dbReference type="Proteomes" id="UP000281915"/>
    </source>
</evidence>
<feature type="signal peptide" evidence="6">
    <location>
        <begin position="1"/>
        <end position="22"/>
    </location>
</feature>
<evidence type="ECO:0000256" key="3">
    <source>
        <dbReference type="ARBA" id="ARBA00022448"/>
    </source>
</evidence>
<feature type="region of interest" description="Disordered" evidence="5">
    <location>
        <begin position="27"/>
        <end position="56"/>
    </location>
</feature>
<dbReference type="InterPro" id="IPR039424">
    <property type="entry name" value="SBP_5"/>
</dbReference>
<protein>
    <submittedName>
        <fullName evidence="8">ABC transporter substrate-binding protein</fullName>
    </submittedName>
</protein>
<proteinExistence type="inferred from homology"/>